<dbReference type="Proteomes" id="UP001338125">
    <property type="component" value="Unassembled WGS sequence"/>
</dbReference>
<evidence type="ECO:0000256" key="10">
    <source>
        <dbReference type="ARBA" id="ARBA00023145"/>
    </source>
</evidence>
<accession>A0ABR0SJ24</accession>
<feature type="binding site" evidence="11">
    <location>
        <position position="593"/>
    </location>
    <ligand>
        <name>Ca(2+)</name>
        <dbReference type="ChEBI" id="CHEBI:29108"/>
    </ligand>
</feature>
<feature type="domain" description="Peptidase S53" evidence="14">
    <location>
        <begin position="214"/>
        <end position="634"/>
    </location>
</feature>
<feature type="region of interest" description="Disordered" evidence="12">
    <location>
        <begin position="352"/>
        <end position="371"/>
    </location>
</feature>
<evidence type="ECO:0000256" key="7">
    <source>
        <dbReference type="ARBA" id="ARBA00022801"/>
    </source>
</evidence>
<dbReference type="EMBL" id="JAVFKD010000012">
    <property type="protein sequence ID" value="KAK5992133.1"/>
    <property type="molecule type" value="Genomic_DNA"/>
</dbReference>
<comment type="subcellular location">
    <subcellularLocation>
        <location evidence="3">Secreted</location>
        <location evidence="3">Extracellular space</location>
    </subcellularLocation>
</comment>
<evidence type="ECO:0000256" key="4">
    <source>
        <dbReference type="ARBA" id="ARBA00012462"/>
    </source>
</evidence>
<evidence type="ECO:0000256" key="11">
    <source>
        <dbReference type="PROSITE-ProRule" id="PRU01032"/>
    </source>
</evidence>
<feature type="binding site" evidence="11">
    <location>
        <position position="614"/>
    </location>
    <ligand>
        <name>Ca(2+)</name>
        <dbReference type="ChEBI" id="CHEBI:29108"/>
    </ligand>
</feature>
<evidence type="ECO:0000256" key="1">
    <source>
        <dbReference type="ARBA" id="ARBA00001910"/>
    </source>
</evidence>
<dbReference type="InterPro" id="IPR030400">
    <property type="entry name" value="Sedolisin_dom"/>
</dbReference>
<dbReference type="InterPro" id="IPR015366">
    <property type="entry name" value="S53_propep"/>
</dbReference>
<dbReference type="EC" id="3.4.14.10" evidence="4"/>
<dbReference type="Pfam" id="PF00082">
    <property type="entry name" value="Peptidase_S8"/>
    <property type="match status" value="1"/>
</dbReference>
<sequence length="635" mass="69960">MGLSQFIVYGALAASVVAASPFTNHVTHEKRDAATQGHWIKRDRLSPKDVLPMRIGLTQRNLHRGHDLLMDVSDPSSKNYGKYWTRDQVAEMFSPSKDTVDAVKDWLSSSGISGDRVRHSAGNGWVTFDATAEEAEDLLQTRYFSYEHEIEGRSAVGADEYKIPKHMQDHVDFIHPGVSLLKGGKSSSLNRRSGKENARQLQRRDSEENSCYDLVTPDCVQKLYQVPPGDKAAPGNALGLFESGTWYSPTALDAFFANFTPHIPKGTRPANVSIDISAWFYDDVNTSPPEADLDVQMAFPLVYPQNITIYQADDQYYTGYGRGSYLGWFQSWLDAVDGSYCNYTAFGETGNDPKIDPQYPDHNRTPGSENSTSPVFYQGTPACGTVDNTNVYSLSYGMNEGMLPTYYIYRQCNEFMKLGLMGTTVVAASGDAGTAPNELCNNADYYHTVSQYPSNCPYVLSVGATMLTPDLKEEVANIPKIAYASSGGFSYNYTRPSYQDKAVEAYNQKYNKLPKDAYNATGRAFPDVSALGWNLAMIWSPYVKQINGDGTSASAPIVASIINRINEERLAVGKKPVGFVNPVFYENPGMFNDVVSGNNSVCGSLGYNATPGWDPATGLGTPNYPKMLKVFMDLP</sequence>
<evidence type="ECO:0000259" key="14">
    <source>
        <dbReference type="PROSITE" id="PS51695"/>
    </source>
</evidence>
<dbReference type="SMART" id="SM00944">
    <property type="entry name" value="Pro-kuma_activ"/>
    <property type="match status" value="1"/>
</dbReference>
<feature type="binding site" evidence="11">
    <location>
        <position position="594"/>
    </location>
    <ligand>
        <name>Ca(2+)</name>
        <dbReference type="ChEBI" id="CHEBI:29108"/>
    </ligand>
</feature>
<comment type="function">
    <text evidence="2">Secreted tripeptidyl-peptidase which degrades proteins at acidic pHs and is involved in virulence.</text>
</comment>
<evidence type="ECO:0000256" key="13">
    <source>
        <dbReference type="SAM" id="SignalP"/>
    </source>
</evidence>
<reference evidence="15 16" key="1">
    <citation type="submission" date="2024-01" db="EMBL/GenBank/DDBJ databases">
        <title>Complete genome of Cladobotryum mycophilum ATHUM6906.</title>
        <authorList>
            <person name="Christinaki A.C."/>
            <person name="Myridakis A.I."/>
            <person name="Kouvelis V.N."/>
        </authorList>
    </citation>
    <scope>NUCLEOTIDE SEQUENCE [LARGE SCALE GENOMIC DNA]</scope>
    <source>
        <strain evidence="15 16">ATHUM6906</strain>
    </source>
</reference>
<dbReference type="PANTHER" id="PTHR14218">
    <property type="entry name" value="PROTEASE S8 TRIPEPTIDYL PEPTIDASE I CLN2"/>
    <property type="match status" value="1"/>
</dbReference>
<keyword evidence="5 11" id="KW-0645">Protease</keyword>
<evidence type="ECO:0000256" key="6">
    <source>
        <dbReference type="ARBA" id="ARBA00022723"/>
    </source>
</evidence>
<comment type="caution">
    <text evidence="15">The sequence shown here is derived from an EMBL/GenBank/DDBJ whole genome shotgun (WGS) entry which is preliminary data.</text>
</comment>
<evidence type="ECO:0000256" key="2">
    <source>
        <dbReference type="ARBA" id="ARBA00002451"/>
    </source>
</evidence>
<dbReference type="SUPFAM" id="SSF54897">
    <property type="entry name" value="Protease propeptides/inhibitors"/>
    <property type="match status" value="1"/>
</dbReference>
<organism evidence="15 16">
    <name type="scientific">Cladobotryum mycophilum</name>
    <dbReference type="NCBI Taxonomy" id="491253"/>
    <lineage>
        <taxon>Eukaryota</taxon>
        <taxon>Fungi</taxon>
        <taxon>Dikarya</taxon>
        <taxon>Ascomycota</taxon>
        <taxon>Pezizomycotina</taxon>
        <taxon>Sordariomycetes</taxon>
        <taxon>Hypocreomycetidae</taxon>
        <taxon>Hypocreales</taxon>
        <taxon>Hypocreaceae</taxon>
        <taxon>Cladobotryum</taxon>
    </lineage>
</organism>
<keyword evidence="9 11" id="KW-0106">Calcium</keyword>
<dbReference type="InterPro" id="IPR050819">
    <property type="entry name" value="Tripeptidyl-peptidase_I"/>
</dbReference>
<dbReference type="PANTHER" id="PTHR14218:SF19">
    <property type="entry name" value="SERINE PROTEASE AORO, PUTATIVE (AFU_ORTHOLOGUE AFUA_6G10250)-RELATED"/>
    <property type="match status" value="1"/>
</dbReference>
<dbReference type="Pfam" id="PF09286">
    <property type="entry name" value="Pro-kuma_activ"/>
    <property type="match status" value="1"/>
</dbReference>
<gene>
    <name evidence="15" type="ORF">PT974_05533</name>
</gene>
<evidence type="ECO:0000313" key="16">
    <source>
        <dbReference type="Proteomes" id="UP001338125"/>
    </source>
</evidence>
<protein>
    <recommendedName>
        <fullName evidence="4">tripeptidyl-peptidase II</fullName>
        <ecNumber evidence="4">3.4.14.10</ecNumber>
    </recommendedName>
</protein>
<dbReference type="CDD" id="cd11377">
    <property type="entry name" value="Pro-peptidase_S53"/>
    <property type="match status" value="1"/>
</dbReference>
<dbReference type="InterPro" id="IPR000209">
    <property type="entry name" value="Peptidase_S8/S53_dom"/>
</dbReference>
<comment type="cofactor">
    <cofactor evidence="11">
        <name>Ca(2+)</name>
        <dbReference type="ChEBI" id="CHEBI:29108"/>
    </cofactor>
    <text evidence="11">Binds 1 Ca(2+) ion per subunit.</text>
</comment>
<feature type="chain" id="PRO_5046144132" description="tripeptidyl-peptidase II" evidence="13">
    <location>
        <begin position="19"/>
        <end position="635"/>
    </location>
</feature>
<dbReference type="SUPFAM" id="SSF52743">
    <property type="entry name" value="Subtilisin-like"/>
    <property type="match status" value="1"/>
</dbReference>
<proteinExistence type="predicted"/>
<name>A0ABR0SJ24_9HYPO</name>
<feature type="active site" description="Charge relay system" evidence="11">
    <location>
        <position position="290"/>
    </location>
</feature>
<evidence type="ECO:0000313" key="15">
    <source>
        <dbReference type="EMBL" id="KAK5992133.1"/>
    </source>
</evidence>
<evidence type="ECO:0000256" key="12">
    <source>
        <dbReference type="SAM" id="MobiDB-lite"/>
    </source>
</evidence>
<evidence type="ECO:0000256" key="8">
    <source>
        <dbReference type="ARBA" id="ARBA00022825"/>
    </source>
</evidence>
<feature type="signal peptide" evidence="13">
    <location>
        <begin position="1"/>
        <end position="18"/>
    </location>
</feature>
<dbReference type="Gene3D" id="3.40.50.200">
    <property type="entry name" value="Peptidase S8/S53 domain"/>
    <property type="match status" value="1"/>
</dbReference>
<dbReference type="InterPro" id="IPR036852">
    <property type="entry name" value="Peptidase_S8/S53_dom_sf"/>
</dbReference>
<feature type="active site" description="Charge relay system" evidence="11">
    <location>
        <position position="552"/>
    </location>
</feature>
<evidence type="ECO:0000256" key="5">
    <source>
        <dbReference type="ARBA" id="ARBA00022670"/>
    </source>
</evidence>
<feature type="region of interest" description="Disordered" evidence="12">
    <location>
        <begin position="184"/>
        <end position="207"/>
    </location>
</feature>
<keyword evidence="6 11" id="KW-0479">Metal-binding</keyword>
<evidence type="ECO:0000256" key="3">
    <source>
        <dbReference type="ARBA" id="ARBA00004239"/>
    </source>
</evidence>
<feature type="compositionally biased region" description="Basic and acidic residues" evidence="12">
    <location>
        <begin position="193"/>
        <end position="207"/>
    </location>
</feature>
<feature type="binding site" evidence="11">
    <location>
        <position position="612"/>
    </location>
    <ligand>
        <name>Ca(2+)</name>
        <dbReference type="ChEBI" id="CHEBI:29108"/>
    </ligand>
</feature>
<dbReference type="CDD" id="cd04056">
    <property type="entry name" value="Peptidases_S53"/>
    <property type="match status" value="1"/>
</dbReference>
<feature type="active site" description="Charge relay system" evidence="11">
    <location>
        <position position="294"/>
    </location>
</feature>
<feature type="compositionally biased region" description="Basic and acidic residues" evidence="12">
    <location>
        <begin position="352"/>
        <end position="364"/>
    </location>
</feature>
<comment type="catalytic activity">
    <reaction evidence="1">
        <text>Release of an N-terminal tripeptide from a polypeptide.</text>
        <dbReference type="EC" id="3.4.14.10"/>
    </reaction>
</comment>
<evidence type="ECO:0000256" key="9">
    <source>
        <dbReference type="ARBA" id="ARBA00022837"/>
    </source>
</evidence>
<keyword evidence="8 11" id="KW-0720">Serine protease</keyword>
<keyword evidence="13" id="KW-0732">Signal</keyword>
<keyword evidence="7 11" id="KW-0378">Hydrolase</keyword>
<keyword evidence="10" id="KW-0865">Zymogen</keyword>
<dbReference type="PROSITE" id="PS51695">
    <property type="entry name" value="SEDOLISIN"/>
    <property type="match status" value="1"/>
</dbReference>
<keyword evidence="16" id="KW-1185">Reference proteome</keyword>